<protein>
    <submittedName>
        <fullName evidence="1">Uncharacterized protein</fullName>
    </submittedName>
</protein>
<dbReference type="AlphaFoldDB" id="A0A1D2V8M5"/>
<dbReference type="Proteomes" id="UP000095038">
    <property type="component" value="Unassembled WGS sequence"/>
</dbReference>
<keyword evidence="2" id="KW-1185">Reference proteome</keyword>
<reference evidence="2" key="1">
    <citation type="submission" date="2016-05" db="EMBL/GenBank/DDBJ databases">
        <title>Comparative genomics of biotechnologically important yeasts.</title>
        <authorList>
            <consortium name="DOE Joint Genome Institute"/>
            <person name="Riley R."/>
            <person name="Haridas S."/>
            <person name="Wolfe K.H."/>
            <person name="Lopes M.R."/>
            <person name="Hittinger C.T."/>
            <person name="Goker M."/>
            <person name="Salamov A."/>
            <person name="Wisecaver J."/>
            <person name="Long T.M."/>
            <person name="Aerts A.L."/>
            <person name="Barry K."/>
            <person name="Choi C."/>
            <person name="Clum A."/>
            <person name="Coughlan A.Y."/>
            <person name="Deshpande S."/>
            <person name="Douglass A.P."/>
            <person name="Hanson S.J."/>
            <person name="Klenk H.-P."/>
            <person name="Labutti K."/>
            <person name="Lapidus A."/>
            <person name="Lindquist E."/>
            <person name="Lipzen A."/>
            <person name="Meier-Kolthoff J.P."/>
            <person name="Ohm R.A."/>
            <person name="Otillar R.P."/>
            <person name="Pangilinan J."/>
            <person name="Peng Y."/>
            <person name="Rokas A."/>
            <person name="Rosa C.A."/>
            <person name="Scheuner C."/>
            <person name="Sibirny A.A."/>
            <person name="Slot J.C."/>
            <person name="Stielow J.B."/>
            <person name="Sun H."/>
            <person name="Kurtzman C.P."/>
            <person name="Blackwell M."/>
            <person name="Grigoriev I.V."/>
            <person name="Jeffries T.W."/>
        </authorList>
    </citation>
    <scope>NUCLEOTIDE SEQUENCE [LARGE SCALE GENOMIC DNA]</scope>
    <source>
        <strain evidence="2">DSM 1968</strain>
    </source>
</reference>
<evidence type="ECO:0000313" key="2">
    <source>
        <dbReference type="Proteomes" id="UP000095038"/>
    </source>
</evidence>
<sequence length="241" mass="27631">MKETSVLDELNNILVELEKHLTPILTEKTIELNKKATPLENNNSAQEIHNLEESIKINAVKAYVRLATYLLAIETSQIFKTTFKTKISIELDDINIPFNEQEILGKIKNLGLTDSQSHKLVNLVIKKPYTTRFPGLERTILRKILMRGDSDKSRIIHEIDHIPFLNSRIDTPGIDGIAFWSTPPISATKTKDQALRYLKRELEVMHQYISIAKGKTDQAIRRKGAKNLNDRELLRRELKAP</sequence>
<accession>A0A1D2V8M5</accession>
<proteinExistence type="predicted"/>
<organism evidence="1 2">
    <name type="scientific">Ascoidea rubescens DSM 1968</name>
    <dbReference type="NCBI Taxonomy" id="1344418"/>
    <lineage>
        <taxon>Eukaryota</taxon>
        <taxon>Fungi</taxon>
        <taxon>Dikarya</taxon>
        <taxon>Ascomycota</taxon>
        <taxon>Saccharomycotina</taxon>
        <taxon>Saccharomycetes</taxon>
        <taxon>Ascoideaceae</taxon>
        <taxon>Ascoidea</taxon>
    </lineage>
</organism>
<evidence type="ECO:0000313" key="1">
    <source>
        <dbReference type="EMBL" id="ODV57793.1"/>
    </source>
</evidence>
<dbReference type="GeneID" id="30965794"/>
<gene>
    <name evidence="1" type="ORF">ASCRUDRAFT_73120</name>
</gene>
<name>A0A1D2V8M5_9ASCO</name>
<dbReference type="RefSeq" id="XP_020044100.1">
    <property type="nucleotide sequence ID" value="XM_020192158.1"/>
</dbReference>
<dbReference type="InParanoid" id="A0A1D2V8M5"/>
<dbReference type="EMBL" id="KV454533">
    <property type="protein sequence ID" value="ODV57793.1"/>
    <property type="molecule type" value="Genomic_DNA"/>
</dbReference>